<dbReference type="InterPro" id="IPR020013">
    <property type="entry name" value="Flagellar_FlgE/F/G"/>
</dbReference>
<keyword evidence="7" id="KW-1185">Reference proteome</keyword>
<evidence type="ECO:0000259" key="4">
    <source>
        <dbReference type="Pfam" id="PF06429"/>
    </source>
</evidence>
<dbReference type="InterPro" id="IPR053967">
    <property type="entry name" value="LlgE_F_G-like_D1"/>
</dbReference>
<evidence type="ECO:0000256" key="1">
    <source>
        <dbReference type="ARBA" id="ARBA00009677"/>
    </source>
</evidence>
<dbReference type="RefSeq" id="WP_146950249.1">
    <property type="nucleotide sequence ID" value="NZ_VOQF01000014.1"/>
</dbReference>
<protein>
    <submittedName>
        <fullName evidence="6">Flagellar hook-basal body protein</fullName>
    </submittedName>
</protein>
<dbReference type="Proteomes" id="UP000321363">
    <property type="component" value="Unassembled WGS sequence"/>
</dbReference>
<dbReference type="Pfam" id="PF00460">
    <property type="entry name" value="Flg_bb_rod"/>
    <property type="match status" value="1"/>
</dbReference>
<accession>A0A5C6VKJ9</accession>
<keyword evidence="6" id="KW-0282">Flagellum</keyword>
<feature type="domain" description="Flagellar hook protein FlgE/F/G-like D1" evidence="5">
    <location>
        <begin position="116"/>
        <end position="177"/>
    </location>
</feature>
<dbReference type="InterPro" id="IPR001444">
    <property type="entry name" value="Flag_bb_rod_N"/>
</dbReference>
<evidence type="ECO:0000259" key="5">
    <source>
        <dbReference type="Pfam" id="PF22692"/>
    </source>
</evidence>
<comment type="caution">
    <text evidence="6">The sequence shown here is derived from an EMBL/GenBank/DDBJ whole genome shotgun (WGS) entry which is preliminary data.</text>
</comment>
<organism evidence="6 7">
    <name type="scientific">Metabacillus litoralis</name>
    <dbReference type="NCBI Taxonomy" id="152268"/>
    <lineage>
        <taxon>Bacteria</taxon>
        <taxon>Bacillati</taxon>
        <taxon>Bacillota</taxon>
        <taxon>Bacilli</taxon>
        <taxon>Bacillales</taxon>
        <taxon>Bacillaceae</taxon>
        <taxon>Metabacillus</taxon>
    </lineage>
</organism>
<reference evidence="6 7" key="1">
    <citation type="journal article" date="2005" name="Int. J. Syst. Evol. Microbiol.">
        <title>Bacillus litoralis sp. nov., isolated from a tidal flat of the Yellow Sea in Korea.</title>
        <authorList>
            <person name="Yoon J.H."/>
            <person name="Oh T.K."/>
        </authorList>
    </citation>
    <scope>NUCLEOTIDE SEQUENCE [LARGE SCALE GENOMIC DNA]</scope>
    <source>
        <strain evidence="6 7">SW-211</strain>
    </source>
</reference>
<dbReference type="Pfam" id="PF06429">
    <property type="entry name" value="Flg_bbr_C"/>
    <property type="match status" value="1"/>
</dbReference>
<keyword evidence="6" id="KW-0966">Cell projection</keyword>
<dbReference type="PANTHER" id="PTHR30435:SF19">
    <property type="entry name" value="FLAGELLAR BASAL-BODY ROD PROTEIN FLGG"/>
    <property type="match status" value="1"/>
</dbReference>
<evidence type="ECO:0000313" key="6">
    <source>
        <dbReference type="EMBL" id="TXC85933.1"/>
    </source>
</evidence>
<dbReference type="OrthoDB" id="9800375at2"/>
<comment type="similarity">
    <text evidence="1 2">Belongs to the flagella basal body rod proteins family.</text>
</comment>
<sequence>MLRGLYTATAGMLTQQRRTEMLSNNMANSQTPGYKADQGSVRAFPEMLLQRLDNKSVPTVNGTNFGGMTPIGSINTGVYLQELSNQYIQGGLKETGLKSDVALVEENVPFNPETNIKGALLFAVETATGDERYTRNGNFSLDNNGILLSNGNIVLSADGQPISIQTSNYEINSNGEVFNLDLPADEQFLGQIDVRYEADVRNLVKEGNGLYRTADEGVLPTAIGNGNIQYNLRQNYVENSTVDVGRTYTDMMTAYRSFEANQKVLQAYDRSMDKAANEIGRLR</sequence>
<evidence type="ECO:0000256" key="2">
    <source>
        <dbReference type="RuleBase" id="RU362116"/>
    </source>
</evidence>
<dbReference type="SUPFAM" id="SSF117143">
    <property type="entry name" value="Flagellar hook protein flgE"/>
    <property type="match status" value="1"/>
</dbReference>
<dbReference type="NCBIfam" id="TIGR03506">
    <property type="entry name" value="FlgEFG_subfam"/>
    <property type="match status" value="1"/>
</dbReference>
<dbReference type="AlphaFoldDB" id="A0A5C6VKJ9"/>
<comment type="subcellular location">
    <subcellularLocation>
        <location evidence="2">Bacterial flagellum basal body</location>
    </subcellularLocation>
</comment>
<keyword evidence="2" id="KW-0975">Bacterial flagellum</keyword>
<name>A0A5C6VKJ9_9BACI</name>
<dbReference type="EMBL" id="VOQF01000014">
    <property type="protein sequence ID" value="TXC85933.1"/>
    <property type="molecule type" value="Genomic_DNA"/>
</dbReference>
<evidence type="ECO:0000259" key="3">
    <source>
        <dbReference type="Pfam" id="PF00460"/>
    </source>
</evidence>
<dbReference type="Pfam" id="PF22692">
    <property type="entry name" value="LlgE_F_G_D1"/>
    <property type="match status" value="1"/>
</dbReference>
<dbReference type="PANTHER" id="PTHR30435">
    <property type="entry name" value="FLAGELLAR PROTEIN"/>
    <property type="match status" value="1"/>
</dbReference>
<dbReference type="InterPro" id="IPR010930">
    <property type="entry name" value="Flg_bb/hook_C_dom"/>
</dbReference>
<feature type="domain" description="Flagellar basal-body/hook protein C-terminal" evidence="4">
    <location>
        <begin position="233"/>
        <end position="277"/>
    </location>
</feature>
<dbReference type="GO" id="GO:0009425">
    <property type="term" value="C:bacterial-type flagellum basal body"/>
    <property type="evidence" value="ECO:0007669"/>
    <property type="project" value="UniProtKB-SubCell"/>
</dbReference>
<gene>
    <name evidence="6" type="ORF">FS935_19080</name>
</gene>
<dbReference type="GO" id="GO:0071978">
    <property type="term" value="P:bacterial-type flagellum-dependent swarming motility"/>
    <property type="evidence" value="ECO:0007669"/>
    <property type="project" value="TreeGrafter"/>
</dbReference>
<proteinExistence type="inferred from homology"/>
<feature type="domain" description="Flagellar basal body rod protein N-terminal" evidence="3">
    <location>
        <begin position="5"/>
        <end position="35"/>
    </location>
</feature>
<keyword evidence="6" id="KW-0969">Cilium</keyword>
<dbReference type="InterPro" id="IPR037925">
    <property type="entry name" value="FlgE/F/G-like"/>
</dbReference>
<evidence type="ECO:0000313" key="7">
    <source>
        <dbReference type="Proteomes" id="UP000321363"/>
    </source>
</evidence>